<name>A0A8S0ZCV0_ARCPL</name>
<feature type="chain" id="PRO_5035874966" evidence="1">
    <location>
        <begin position="19"/>
        <end position="116"/>
    </location>
</feature>
<organism evidence="2 3">
    <name type="scientific">Arctia plantaginis</name>
    <name type="common">Wood tiger moth</name>
    <name type="synonym">Phalaena plantaginis</name>
    <dbReference type="NCBI Taxonomy" id="874455"/>
    <lineage>
        <taxon>Eukaryota</taxon>
        <taxon>Metazoa</taxon>
        <taxon>Ecdysozoa</taxon>
        <taxon>Arthropoda</taxon>
        <taxon>Hexapoda</taxon>
        <taxon>Insecta</taxon>
        <taxon>Pterygota</taxon>
        <taxon>Neoptera</taxon>
        <taxon>Endopterygota</taxon>
        <taxon>Lepidoptera</taxon>
        <taxon>Glossata</taxon>
        <taxon>Ditrysia</taxon>
        <taxon>Noctuoidea</taxon>
        <taxon>Erebidae</taxon>
        <taxon>Arctiinae</taxon>
        <taxon>Arctia</taxon>
    </lineage>
</organism>
<evidence type="ECO:0000313" key="3">
    <source>
        <dbReference type="Proteomes" id="UP000494256"/>
    </source>
</evidence>
<dbReference type="OrthoDB" id="6496929at2759"/>
<sequence>MKNPVIFGLAFLAVYVRGASVESQSDVTLVVTHTDVTHTPTENCEEAMAQSAGDEAPPEFVELFESLKEIGYESRENETLSNSTKVIESVDAVLPEFEIMQNVSLRAINKLDSETD</sequence>
<proteinExistence type="predicted"/>
<gene>
    <name evidence="2" type="ORF">APLA_LOCUS4225</name>
</gene>
<dbReference type="AlphaFoldDB" id="A0A8S0ZCV0"/>
<dbReference type="Proteomes" id="UP000494256">
    <property type="component" value="Unassembled WGS sequence"/>
</dbReference>
<evidence type="ECO:0000256" key="1">
    <source>
        <dbReference type="SAM" id="SignalP"/>
    </source>
</evidence>
<dbReference type="EMBL" id="CADEBD010000286">
    <property type="protein sequence ID" value="CAB3229644.1"/>
    <property type="molecule type" value="Genomic_DNA"/>
</dbReference>
<reference evidence="2 3" key="1">
    <citation type="submission" date="2020-04" db="EMBL/GenBank/DDBJ databases">
        <authorList>
            <person name="Wallbank WR R."/>
            <person name="Pardo Diaz C."/>
            <person name="Kozak K."/>
            <person name="Martin S."/>
            <person name="Jiggins C."/>
            <person name="Moest M."/>
            <person name="Warren A I."/>
            <person name="Byers J.R.P. K."/>
            <person name="Montejo-Kovacevich G."/>
            <person name="Yen C E."/>
        </authorList>
    </citation>
    <scope>NUCLEOTIDE SEQUENCE [LARGE SCALE GENOMIC DNA]</scope>
</reference>
<accession>A0A8S0ZCV0</accession>
<evidence type="ECO:0000313" key="2">
    <source>
        <dbReference type="EMBL" id="CAB3229644.1"/>
    </source>
</evidence>
<protein>
    <submittedName>
        <fullName evidence="2">Uncharacterized protein</fullName>
    </submittedName>
</protein>
<comment type="caution">
    <text evidence="2">The sequence shown here is derived from an EMBL/GenBank/DDBJ whole genome shotgun (WGS) entry which is preliminary data.</text>
</comment>
<feature type="signal peptide" evidence="1">
    <location>
        <begin position="1"/>
        <end position="18"/>
    </location>
</feature>
<keyword evidence="1" id="KW-0732">Signal</keyword>